<keyword evidence="2" id="KW-0175">Coiled coil</keyword>
<dbReference type="Gene3D" id="3.60.40.10">
    <property type="entry name" value="PPM-type phosphatase domain"/>
    <property type="match status" value="1"/>
</dbReference>
<keyword evidence="3" id="KW-1133">Transmembrane helix</keyword>
<dbReference type="SMART" id="SM00331">
    <property type="entry name" value="PP2C_SIG"/>
    <property type="match status" value="1"/>
</dbReference>
<sequence length="588" mass="66592">MSVGKKEKKEKRKRKDSKKILFQVGFVVFVGFSILIVLLGFLLVYNSRLSFFKGQQVYMKAQMVQVQEILEKDPFFDWVADMWDLYPVDMMMETTSQEYSEVAATPYLGQVSTEDIEALKKENDDFQKAVAKVKTLQIASRVMNTISMAGDQVVLIDIRKDKTGKIYLYFPYDTYPTDVMGQYVPEMIVNDIIAQKIGSRKDGQEEKYFADYKTEDGIYFYAGYAPIYSHGEARYAVVFMHQWTEERSEMINTVLWMLGILVVVLAIGGALQLLFISTATVGPVKRLRYGVRKYAKEKNREQLREDMTTVKSRNELDDLASEITDMAEEIDSYMNENIRLAGEREAAKAELSIATRVQKEQLPAEYPESPYFTLWAYIQPAREVGGDFYDFFLLDETHLMLLIADVSDKGMNAAFFMAISKSMIKTSAMNTKDPVEIITEAEKMLTENNPGGLFVTVWLAVIDLTTGHVDACNAGHDYPAIRKQGKYAIEKAPHGPAMAFLPGVPHVGTDFDLEPGDRIFLYTDGIVEAVNGEGERFGVERLQDTLNAASADASDEELIECIKSAVEKFAGETPQFDDMTMMSFTYRK</sequence>
<dbReference type="PANTHER" id="PTHR43156">
    <property type="entry name" value="STAGE II SPORULATION PROTEIN E-RELATED"/>
    <property type="match status" value="1"/>
</dbReference>
<dbReference type="PANTHER" id="PTHR43156:SF2">
    <property type="entry name" value="STAGE II SPORULATION PROTEIN E"/>
    <property type="match status" value="1"/>
</dbReference>
<reference evidence="5" key="1">
    <citation type="journal article" date="2013" name="PLoS ONE">
        <title>Metagenomic insights into the carbohydrate-active enzymes carried by the microorganisms adhering to solid digesta in the rumen of cows.</title>
        <authorList>
            <person name="Wang L."/>
            <person name="Hatem A."/>
            <person name="Catalyurek U.V."/>
            <person name="Morrison M."/>
            <person name="Yu Z."/>
        </authorList>
    </citation>
    <scope>NUCLEOTIDE SEQUENCE</scope>
</reference>
<dbReference type="SUPFAM" id="SSF81606">
    <property type="entry name" value="PP2C-like"/>
    <property type="match status" value="1"/>
</dbReference>
<keyword evidence="3" id="KW-0472">Membrane</keyword>
<keyword evidence="1" id="KW-0378">Hydrolase</keyword>
<feature type="transmembrane region" description="Helical" evidence="3">
    <location>
        <begin position="20"/>
        <end position="45"/>
    </location>
</feature>
<dbReference type="EMBL" id="KC246827">
    <property type="protein sequence ID" value="AHF25275.1"/>
    <property type="molecule type" value="Genomic_DNA"/>
</dbReference>
<evidence type="ECO:0000256" key="2">
    <source>
        <dbReference type="SAM" id="Coils"/>
    </source>
</evidence>
<protein>
    <submittedName>
        <fullName evidence="5">Protein serine/threonine phosphatase</fullName>
    </submittedName>
</protein>
<dbReference type="InterPro" id="IPR001932">
    <property type="entry name" value="PPM-type_phosphatase-like_dom"/>
</dbReference>
<keyword evidence="3" id="KW-0812">Transmembrane</keyword>
<dbReference type="GO" id="GO:0016791">
    <property type="term" value="F:phosphatase activity"/>
    <property type="evidence" value="ECO:0007669"/>
    <property type="project" value="TreeGrafter"/>
</dbReference>
<dbReference type="InterPro" id="IPR052016">
    <property type="entry name" value="Bact_Sigma-Reg"/>
</dbReference>
<dbReference type="Pfam" id="PF07228">
    <property type="entry name" value="SpoIIE"/>
    <property type="match status" value="1"/>
</dbReference>
<accession>W0FQJ8</accession>
<proteinExistence type="predicted"/>
<feature type="domain" description="PPM-type phosphatase" evidence="4">
    <location>
        <begin position="369"/>
        <end position="586"/>
    </location>
</feature>
<evidence type="ECO:0000259" key="4">
    <source>
        <dbReference type="SMART" id="SM00331"/>
    </source>
</evidence>
<feature type="coiled-coil region" evidence="2">
    <location>
        <begin position="316"/>
        <end position="350"/>
    </location>
</feature>
<organism evidence="5">
    <name type="scientific">uncultured bacterium Contig178</name>
    <dbReference type="NCBI Taxonomy" id="1393517"/>
    <lineage>
        <taxon>Bacteria</taxon>
        <taxon>environmental samples</taxon>
    </lineage>
</organism>
<dbReference type="AlphaFoldDB" id="W0FQJ8"/>
<name>W0FQJ8_9BACT</name>
<dbReference type="InterPro" id="IPR036457">
    <property type="entry name" value="PPM-type-like_dom_sf"/>
</dbReference>
<feature type="transmembrane region" description="Helical" evidence="3">
    <location>
        <begin position="254"/>
        <end position="276"/>
    </location>
</feature>
<evidence type="ECO:0000256" key="1">
    <source>
        <dbReference type="ARBA" id="ARBA00022801"/>
    </source>
</evidence>
<dbReference type="Gene3D" id="6.10.340.10">
    <property type="match status" value="1"/>
</dbReference>
<evidence type="ECO:0000256" key="3">
    <source>
        <dbReference type="SAM" id="Phobius"/>
    </source>
</evidence>
<evidence type="ECO:0000313" key="5">
    <source>
        <dbReference type="EMBL" id="AHF25275.1"/>
    </source>
</evidence>